<protein>
    <submittedName>
        <fullName evidence="2">Uncharacterized protein</fullName>
    </submittedName>
</protein>
<evidence type="ECO:0000313" key="3">
    <source>
        <dbReference type="Proteomes" id="UP001497623"/>
    </source>
</evidence>
<dbReference type="Proteomes" id="UP001497623">
    <property type="component" value="Unassembled WGS sequence"/>
</dbReference>
<keyword evidence="3" id="KW-1185">Reference proteome</keyword>
<comment type="caution">
    <text evidence="2">The sequence shown here is derived from an EMBL/GenBank/DDBJ whole genome shotgun (WGS) entry which is preliminary data.</text>
</comment>
<dbReference type="AlphaFoldDB" id="A0AAV2R2L0"/>
<gene>
    <name evidence="2" type="ORF">MNOR_LOCUS18821</name>
</gene>
<dbReference type="EMBL" id="CAXKWB010013668">
    <property type="protein sequence ID" value="CAL4108315.1"/>
    <property type="molecule type" value="Genomic_DNA"/>
</dbReference>
<reference evidence="2 3" key="1">
    <citation type="submission" date="2024-05" db="EMBL/GenBank/DDBJ databases">
        <authorList>
            <person name="Wallberg A."/>
        </authorList>
    </citation>
    <scope>NUCLEOTIDE SEQUENCE [LARGE SCALE GENOMIC DNA]</scope>
</reference>
<evidence type="ECO:0000313" key="2">
    <source>
        <dbReference type="EMBL" id="CAL4108315.1"/>
    </source>
</evidence>
<keyword evidence="1" id="KW-0472">Membrane</keyword>
<feature type="transmembrane region" description="Helical" evidence="1">
    <location>
        <begin position="22"/>
        <end position="44"/>
    </location>
</feature>
<organism evidence="2 3">
    <name type="scientific">Meganyctiphanes norvegica</name>
    <name type="common">Northern krill</name>
    <name type="synonym">Thysanopoda norvegica</name>
    <dbReference type="NCBI Taxonomy" id="48144"/>
    <lineage>
        <taxon>Eukaryota</taxon>
        <taxon>Metazoa</taxon>
        <taxon>Ecdysozoa</taxon>
        <taxon>Arthropoda</taxon>
        <taxon>Crustacea</taxon>
        <taxon>Multicrustacea</taxon>
        <taxon>Malacostraca</taxon>
        <taxon>Eumalacostraca</taxon>
        <taxon>Eucarida</taxon>
        <taxon>Euphausiacea</taxon>
        <taxon>Euphausiidae</taxon>
        <taxon>Meganyctiphanes</taxon>
    </lineage>
</organism>
<proteinExistence type="predicted"/>
<keyword evidence="1" id="KW-1133">Transmembrane helix</keyword>
<accession>A0AAV2R2L0</accession>
<evidence type="ECO:0000256" key="1">
    <source>
        <dbReference type="SAM" id="Phobius"/>
    </source>
</evidence>
<keyword evidence="1" id="KW-0812">Transmembrane</keyword>
<sequence>MTLVAVLWNVTQMRLLQTFQMMALKGQCLYFYGIVMAKGVLFFWQTRCLRRTPRSTLEAETLALVEGAEASVYLANILTQITGRKSISVRCLVDNRSLYDSVYSTRQVDNKKLRMDVKAVKNMLVSGEINRVDWVEGSQQLADCLTKKYLCWFHAVWLSKNDTSRGSISNEEDSATI</sequence>
<name>A0AAV2R2L0_MEGNR</name>